<feature type="chain" id="PRO_5001572675" description="Lipoprotein" evidence="1">
    <location>
        <begin position="23"/>
        <end position="141"/>
    </location>
</feature>
<dbReference type="PROSITE" id="PS51257">
    <property type="entry name" value="PROKAR_LIPOPROTEIN"/>
    <property type="match status" value="1"/>
</dbReference>
<name>A0A059FV08_9PROT</name>
<dbReference type="PATRIC" id="fig|1280950.3.peg.743"/>
<dbReference type="EMBL" id="ARYK01000001">
    <property type="protein sequence ID" value="KCZ94437.1"/>
    <property type="molecule type" value="Genomic_DNA"/>
</dbReference>
<accession>A0A059FV08</accession>
<reference evidence="2 3" key="1">
    <citation type="journal article" date="2014" name="Antonie Van Leeuwenhoek">
        <title>Hyphomonas beringensis sp. nov. and Hyphomonas chukchiensis sp. nov., isolated from surface seawater of the Bering Sea and Chukchi Sea.</title>
        <authorList>
            <person name="Li C."/>
            <person name="Lai Q."/>
            <person name="Li G."/>
            <person name="Dong C."/>
            <person name="Wang J."/>
            <person name="Liao Y."/>
            <person name="Shao Z."/>
        </authorList>
    </citation>
    <scope>NUCLEOTIDE SEQUENCE [LARGE SCALE GENOMIC DNA]</scope>
    <source>
        <strain evidence="2 3">MHS-2</strain>
    </source>
</reference>
<organism evidence="2 3">
    <name type="scientific">Hyphomonas johnsonii MHS-2</name>
    <dbReference type="NCBI Taxonomy" id="1280950"/>
    <lineage>
        <taxon>Bacteria</taxon>
        <taxon>Pseudomonadati</taxon>
        <taxon>Pseudomonadota</taxon>
        <taxon>Alphaproteobacteria</taxon>
        <taxon>Hyphomonadales</taxon>
        <taxon>Hyphomonadaceae</taxon>
        <taxon>Hyphomonas</taxon>
    </lineage>
</organism>
<dbReference type="NCBIfam" id="NF047637">
    <property type="entry name" value="lipo_CC0125"/>
    <property type="match status" value="1"/>
</dbReference>
<keyword evidence="1" id="KW-0732">Signal</keyword>
<gene>
    <name evidence="2" type="ORF">HJO_03645</name>
</gene>
<comment type="caution">
    <text evidence="2">The sequence shown here is derived from an EMBL/GenBank/DDBJ whole genome shotgun (WGS) entry which is preliminary data.</text>
</comment>
<dbReference type="STRING" id="1280950.HJO_03645"/>
<dbReference type="Proteomes" id="UP000025171">
    <property type="component" value="Unassembled WGS sequence"/>
</dbReference>
<dbReference type="AlphaFoldDB" id="A0A059FV08"/>
<sequence length="141" mass="15354">MTKFLFLVLSVAFISACTVGQATPYRAEYDSVWSGYGSRVTDLGGNRYEIYNHASPITPANVPGEHNMLRAAQLAIEKGFDFFEIESNDNKTDLVRAGSAGTFGRPAARLVVKLARTQEPGADAHDANAVAERLGKKYLKN</sequence>
<dbReference type="RefSeq" id="WP_035613603.1">
    <property type="nucleotide sequence ID" value="NZ_ARYK01000001.1"/>
</dbReference>
<protein>
    <recommendedName>
        <fullName evidence="4">Lipoprotein</fullName>
    </recommendedName>
</protein>
<evidence type="ECO:0000313" key="3">
    <source>
        <dbReference type="Proteomes" id="UP000025171"/>
    </source>
</evidence>
<feature type="signal peptide" evidence="1">
    <location>
        <begin position="1"/>
        <end position="22"/>
    </location>
</feature>
<evidence type="ECO:0008006" key="4">
    <source>
        <dbReference type="Google" id="ProtNLM"/>
    </source>
</evidence>
<evidence type="ECO:0000313" key="2">
    <source>
        <dbReference type="EMBL" id="KCZ94437.1"/>
    </source>
</evidence>
<proteinExistence type="predicted"/>
<evidence type="ECO:0000256" key="1">
    <source>
        <dbReference type="SAM" id="SignalP"/>
    </source>
</evidence>
<keyword evidence="3" id="KW-1185">Reference proteome</keyword>